<name>A0ACB9YQT4_9PEZI</name>
<evidence type="ECO:0000313" key="1">
    <source>
        <dbReference type="EMBL" id="KAI4861756.1"/>
    </source>
</evidence>
<keyword evidence="2" id="KW-1185">Reference proteome</keyword>
<dbReference type="Proteomes" id="UP001497700">
    <property type="component" value="Unassembled WGS sequence"/>
</dbReference>
<organism evidence="1 2">
    <name type="scientific">Hypoxylon rubiginosum</name>
    <dbReference type="NCBI Taxonomy" id="110542"/>
    <lineage>
        <taxon>Eukaryota</taxon>
        <taxon>Fungi</taxon>
        <taxon>Dikarya</taxon>
        <taxon>Ascomycota</taxon>
        <taxon>Pezizomycotina</taxon>
        <taxon>Sordariomycetes</taxon>
        <taxon>Xylariomycetidae</taxon>
        <taxon>Xylariales</taxon>
        <taxon>Hypoxylaceae</taxon>
        <taxon>Hypoxylon</taxon>
    </lineage>
</organism>
<sequence length="616" mass="70445">MSLEDSSSEPVPWLEDTATQFRYDPIEIEGNCRRLLELEPSLSPEDLIRCRIFHTKDDEVHQYEILSCDWRASSKPLVPISLNGQTLDIPIDIWEALQRVRLEDKPRLLFTEGICINQKFGEGDSYGEEKASQTSKLIRTYEASTSLLVWLGATENKSNLVFEHLDRCRGHNHLNWCSYRGETEEAFRQLCKRSSFYNAWLAVELVICKKVTMLCGRHQSEWLELIKCSTFLPQSSYYHPLEGPDGPTHVHNLLDLTGTHRGRARNTFLWSRHCRADDPRDKVFAVMAADSTSDVAGAYYKDHVQVFQEFTRDVIESSQDLEVLHWLGTRKQLPGLPSWVPDYSIVNPVGTLPRIFDQAATYSIHYPLKLLPEYGFLPSNILAVRGRLIEKIDKLADDLKAEETVVFGTEGFSNVFRGWEELALRLTNTKRFPQSITDAFADTVAGKDEVDLLIESDQKPYVRKTRPMASRATDMFNLWYLNLGTGVLGDADPEWFEKAQATGPMAKVDNGPGSEQRKEEQTKAIIKKLEQFGRQLEITCYGRKFFITDKGSMGLAPPHADEKDDIVFFPGGKYPFVLRARDNGTYELIGDCFLYDLDVFALFQDQHIETQEFHLV</sequence>
<gene>
    <name evidence="1" type="ORF">F4820DRAFT_432422</name>
</gene>
<proteinExistence type="predicted"/>
<reference evidence="1 2" key="1">
    <citation type="journal article" date="2022" name="New Phytol.">
        <title>Ecological generalism drives hyperdiversity of secondary metabolite gene clusters in xylarialean endophytes.</title>
        <authorList>
            <person name="Franco M.E.E."/>
            <person name="Wisecaver J.H."/>
            <person name="Arnold A.E."/>
            <person name="Ju Y.M."/>
            <person name="Slot J.C."/>
            <person name="Ahrendt S."/>
            <person name="Moore L.P."/>
            <person name="Eastman K.E."/>
            <person name="Scott K."/>
            <person name="Konkel Z."/>
            <person name="Mondo S.J."/>
            <person name="Kuo A."/>
            <person name="Hayes R.D."/>
            <person name="Haridas S."/>
            <person name="Andreopoulos B."/>
            <person name="Riley R."/>
            <person name="LaButti K."/>
            <person name="Pangilinan J."/>
            <person name="Lipzen A."/>
            <person name="Amirebrahimi M."/>
            <person name="Yan J."/>
            <person name="Adam C."/>
            <person name="Keymanesh K."/>
            <person name="Ng V."/>
            <person name="Louie K."/>
            <person name="Northen T."/>
            <person name="Drula E."/>
            <person name="Henrissat B."/>
            <person name="Hsieh H.M."/>
            <person name="Youens-Clark K."/>
            <person name="Lutzoni F."/>
            <person name="Miadlikowska J."/>
            <person name="Eastwood D.C."/>
            <person name="Hamelin R.C."/>
            <person name="Grigoriev I.V."/>
            <person name="U'Ren J.M."/>
        </authorList>
    </citation>
    <scope>NUCLEOTIDE SEQUENCE [LARGE SCALE GENOMIC DNA]</scope>
    <source>
        <strain evidence="1 2">CBS 119005</strain>
    </source>
</reference>
<comment type="caution">
    <text evidence="1">The sequence shown here is derived from an EMBL/GenBank/DDBJ whole genome shotgun (WGS) entry which is preliminary data.</text>
</comment>
<accession>A0ACB9YQT4</accession>
<protein>
    <submittedName>
        <fullName evidence="1">Uncharacterized protein</fullName>
    </submittedName>
</protein>
<dbReference type="EMBL" id="MU393542">
    <property type="protein sequence ID" value="KAI4861756.1"/>
    <property type="molecule type" value="Genomic_DNA"/>
</dbReference>
<evidence type="ECO:0000313" key="2">
    <source>
        <dbReference type="Proteomes" id="UP001497700"/>
    </source>
</evidence>